<dbReference type="GO" id="GO:0005829">
    <property type="term" value="C:cytosol"/>
    <property type="evidence" value="ECO:0007669"/>
    <property type="project" value="TreeGrafter"/>
</dbReference>
<protein>
    <submittedName>
        <fullName evidence="4">NAD(P)H dehydrogenase (Quinone)</fullName>
    </submittedName>
</protein>
<dbReference type="InterPro" id="IPR003680">
    <property type="entry name" value="Flavodoxin_fold"/>
</dbReference>
<dbReference type="OrthoDB" id="9798454at2"/>
<dbReference type="AlphaFoldDB" id="D2PSJ5"/>
<evidence type="ECO:0000313" key="5">
    <source>
        <dbReference type="Proteomes" id="UP000007967"/>
    </source>
</evidence>
<evidence type="ECO:0000256" key="2">
    <source>
        <dbReference type="ARBA" id="ARBA00023002"/>
    </source>
</evidence>
<dbReference type="SUPFAM" id="SSF52218">
    <property type="entry name" value="Flavoproteins"/>
    <property type="match status" value="1"/>
</dbReference>
<organism evidence="4 5">
    <name type="scientific">Kribbella flavida (strain DSM 17836 / JCM 10339 / NBRC 14399)</name>
    <dbReference type="NCBI Taxonomy" id="479435"/>
    <lineage>
        <taxon>Bacteria</taxon>
        <taxon>Bacillati</taxon>
        <taxon>Actinomycetota</taxon>
        <taxon>Actinomycetes</taxon>
        <taxon>Propionibacteriales</taxon>
        <taxon>Kribbellaceae</taxon>
        <taxon>Kribbella</taxon>
    </lineage>
</organism>
<reference evidence="5" key="1">
    <citation type="submission" date="2009-09" db="EMBL/GenBank/DDBJ databases">
        <title>The complete genome of Kribbella flavida DSM 17836.</title>
        <authorList>
            <consortium name="US DOE Joint Genome Institute (JGI-PGF)"/>
            <person name="Lucas S."/>
            <person name="Copeland A."/>
            <person name="Lapidus A."/>
            <person name="Glavina del Rio T."/>
            <person name="Dalin E."/>
            <person name="Tice H."/>
            <person name="Bruce D."/>
            <person name="Goodwin L."/>
            <person name="Pitluck S."/>
            <person name="Kyrpides N."/>
            <person name="Mavromatis K."/>
            <person name="Ivanova N."/>
            <person name="Saunders E."/>
            <person name="Brettin T."/>
            <person name="Detter J.C."/>
            <person name="Han C."/>
            <person name="Larimer F."/>
            <person name="Land M."/>
            <person name="Hauser L."/>
            <person name="Markowitz V."/>
            <person name="Cheng J.-F."/>
            <person name="Hugenholtz P."/>
            <person name="Woyke T."/>
            <person name="Wu D."/>
            <person name="Pukall R."/>
            <person name="Klenk H.-P."/>
            <person name="Eisen J.A."/>
        </authorList>
    </citation>
    <scope>NUCLEOTIDE SEQUENCE [LARGE SCALE GENOMIC DNA]</scope>
    <source>
        <strain evidence="5">DSM 17836 / JCM 10339 / NBRC 14399</strain>
    </source>
</reference>
<keyword evidence="5" id="KW-1185">Reference proteome</keyword>
<dbReference type="STRING" id="479435.Kfla_4086"/>
<reference evidence="4 5" key="2">
    <citation type="journal article" date="2010" name="Stand. Genomic Sci.">
        <title>Complete genome sequence of Kribbella flavida type strain (IFO 14399).</title>
        <authorList>
            <person name="Pukall R."/>
            <person name="Lapidus A."/>
            <person name="Glavina Del Rio T."/>
            <person name="Copeland A."/>
            <person name="Tice H."/>
            <person name="Cheng J.-F."/>
            <person name="Lucas S."/>
            <person name="Chen F."/>
            <person name="Nolan M."/>
            <person name="LaButti K."/>
            <person name="Pati A."/>
            <person name="Ivanova N."/>
            <person name="Mavrommatis K."/>
            <person name="Mikhailova N."/>
            <person name="Pitluck S."/>
            <person name="Bruce D."/>
            <person name="Goodwin L."/>
            <person name="Land M."/>
            <person name="Hauser L."/>
            <person name="Chang Y.-J."/>
            <person name="Jeffries C.D."/>
            <person name="Chen A."/>
            <person name="Palaniappan K."/>
            <person name="Chain P."/>
            <person name="Rohde M."/>
            <person name="Goeker M."/>
            <person name="Bristow J."/>
            <person name="Eisen J.A."/>
            <person name="Markowitz V."/>
            <person name="Hugenholtz P."/>
            <person name="Kyrpides N.C."/>
            <person name="Klenk H.-P."/>
            <person name="Brettin T."/>
        </authorList>
    </citation>
    <scope>NUCLEOTIDE SEQUENCE [LARGE SCALE GENOMIC DNA]</scope>
    <source>
        <strain evidence="5">DSM 17836 / JCM 10339 / NBRC 14399</strain>
    </source>
</reference>
<dbReference type="eggNOG" id="COG2249">
    <property type="taxonomic scope" value="Bacteria"/>
</dbReference>
<accession>D2PSJ5</accession>
<dbReference type="KEGG" id="kfl:Kfla_4086"/>
<name>D2PSJ5_KRIFD</name>
<evidence type="ECO:0000313" key="4">
    <source>
        <dbReference type="EMBL" id="ADB33133.1"/>
    </source>
</evidence>
<dbReference type="Pfam" id="PF02525">
    <property type="entry name" value="Flavodoxin_2"/>
    <property type="match status" value="1"/>
</dbReference>
<proteinExistence type="inferred from homology"/>
<evidence type="ECO:0000256" key="1">
    <source>
        <dbReference type="ARBA" id="ARBA00006252"/>
    </source>
</evidence>
<feature type="domain" description="Flavodoxin-like fold" evidence="3">
    <location>
        <begin position="11"/>
        <end position="190"/>
    </location>
</feature>
<dbReference type="PANTHER" id="PTHR10204">
    <property type="entry name" value="NAD P H OXIDOREDUCTASE-RELATED"/>
    <property type="match status" value="1"/>
</dbReference>
<dbReference type="Gene3D" id="3.40.50.360">
    <property type="match status" value="1"/>
</dbReference>
<dbReference type="InterPro" id="IPR029039">
    <property type="entry name" value="Flavoprotein-like_sf"/>
</dbReference>
<dbReference type="InterPro" id="IPR051545">
    <property type="entry name" value="NAD(P)H_dehydrogenase_qn"/>
</dbReference>
<evidence type="ECO:0000259" key="3">
    <source>
        <dbReference type="Pfam" id="PF02525"/>
    </source>
</evidence>
<dbReference type="PANTHER" id="PTHR10204:SF34">
    <property type="entry name" value="NAD(P)H DEHYDROGENASE [QUINONE] 1 ISOFORM 1"/>
    <property type="match status" value="1"/>
</dbReference>
<comment type="similarity">
    <text evidence="1">Belongs to the NAD(P)H dehydrogenase (quinone) family.</text>
</comment>
<dbReference type="GO" id="GO:0003955">
    <property type="term" value="F:NAD(P)H dehydrogenase (quinone) activity"/>
    <property type="evidence" value="ECO:0007669"/>
    <property type="project" value="TreeGrafter"/>
</dbReference>
<dbReference type="Proteomes" id="UP000007967">
    <property type="component" value="Chromosome"/>
</dbReference>
<gene>
    <name evidence="4" type="ordered locus">Kfla_4086</name>
</gene>
<keyword evidence="2" id="KW-0560">Oxidoreductase</keyword>
<dbReference type="HOGENOM" id="CLU_058643_1_0_11"/>
<dbReference type="EMBL" id="CP001736">
    <property type="protein sequence ID" value="ADB33133.1"/>
    <property type="molecule type" value="Genomic_DNA"/>
</dbReference>
<sequence>MPGEESGRLSVLVLVAHPREGSFNHALTQRMVATLERRGLDVTVHDLYAEGFDPVLRAEEAYTSGQSAEQVLAASNDPLLAVHRRDLNAASALVVVHPNWWGKPPAILAGWMDRVLVPGVAYRLDEAGGEPTSLLSLREVLVINTSDTTRHRETELFGDPLESIWLRCLPPYLGGPRVERIVLRVVAEADAAERARWLDDAADRANRLLTSDTNAPSR</sequence>